<accession>A0A382U2C2</accession>
<dbReference type="AlphaFoldDB" id="A0A382U2C2"/>
<reference evidence="1" key="1">
    <citation type="submission" date="2018-05" db="EMBL/GenBank/DDBJ databases">
        <authorList>
            <person name="Lanie J.A."/>
            <person name="Ng W.-L."/>
            <person name="Kazmierczak K.M."/>
            <person name="Andrzejewski T.M."/>
            <person name="Davidsen T.M."/>
            <person name="Wayne K.J."/>
            <person name="Tettelin H."/>
            <person name="Glass J.I."/>
            <person name="Rusch D."/>
            <person name="Podicherti R."/>
            <person name="Tsui H.-C.T."/>
            <person name="Winkler M.E."/>
        </authorList>
    </citation>
    <scope>NUCLEOTIDE SEQUENCE</scope>
</reference>
<organism evidence="1">
    <name type="scientific">marine metagenome</name>
    <dbReference type="NCBI Taxonomy" id="408172"/>
    <lineage>
        <taxon>unclassified sequences</taxon>
        <taxon>metagenomes</taxon>
        <taxon>ecological metagenomes</taxon>
    </lineage>
</organism>
<feature type="non-terminal residue" evidence="1">
    <location>
        <position position="1"/>
    </location>
</feature>
<protein>
    <submittedName>
        <fullName evidence="1">Uncharacterized protein</fullName>
    </submittedName>
</protein>
<name>A0A382U2C2_9ZZZZ</name>
<gene>
    <name evidence="1" type="ORF">METZ01_LOCUS381320</name>
</gene>
<evidence type="ECO:0000313" key="1">
    <source>
        <dbReference type="EMBL" id="SVD28466.1"/>
    </source>
</evidence>
<sequence length="60" mass="6450">VKNFNQPAIELIQTSIEFVGVALNPLKTIGSYPPGGNPTGKSQTNFLVRLETDHNLGLSL</sequence>
<dbReference type="EMBL" id="UINC01140991">
    <property type="protein sequence ID" value="SVD28466.1"/>
    <property type="molecule type" value="Genomic_DNA"/>
</dbReference>
<proteinExistence type="predicted"/>